<evidence type="ECO:0000313" key="3">
    <source>
        <dbReference type="Proteomes" id="UP000003053"/>
    </source>
</evidence>
<evidence type="ECO:0000313" key="2">
    <source>
        <dbReference type="EMBL" id="EAR11486.1"/>
    </source>
</evidence>
<accession>A4C315</accession>
<name>A4C315_9FLAO</name>
<comment type="caution">
    <text evidence="2">The sequence shown here is derived from an EMBL/GenBank/DDBJ whole genome shotgun (WGS) entry which is preliminary data.</text>
</comment>
<evidence type="ECO:0000256" key="1">
    <source>
        <dbReference type="SAM" id="MobiDB-lite"/>
    </source>
</evidence>
<dbReference type="STRING" id="313594.PI23P_06081"/>
<organism evidence="2 3">
    <name type="scientific">Polaribacter irgensii 23-P</name>
    <dbReference type="NCBI Taxonomy" id="313594"/>
    <lineage>
        <taxon>Bacteria</taxon>
        <taxon>Pseudomonadati</taxon>
        <taxon>Bacteroidota</taxon>
        <taxon>Flavobacteriia</taxon>
        <taxon>Flavobacteriales</taxon>
        <taxon>Flavobacteriaceae</taxon>
    </lineage>
</organism>
<sequence>MTNFNVPTREEVSSKNQEIFEDLKKQ</sequence>
<dbReference type="EMBL" id="AAOG01000006">
    <property type="protein sequence ID" value="EAR11486.1"/>
    <property type="molecule type" value="Genomic_DNA"/>
</dbReference>
<reference evidence="2 3" key="1">
    <citation type="submission" date="2006-02" db="EMBL/GenBank/DDBJ databases">
        <authorList>
            <person name="Murray A."/>
            <person name="Staley J."/>
            <person name="Ferriera S."/>
            <person name="Johnson J."/>
            <person name="Kravitz S."/>
            <person name="Halpern A."/>
            <person name="Remington K."/>
            <person name="Beeson K."/>
            <person name="Tran B."/>
            <person name="Rogers Y.-H."/>
            <person name="Friedman R."/>
            <person name="Venter J.C."/>
        </authorList>
    </citation>
    <scope>NUCLEOTIDE SEQUENCE [LARGE SCALE GENOMIC DNA]</scope>
    <source>
        <strain evidence="2 3">23-P</strain>
    </source>
</reference>
<dbReference type="Proteomes" id="UP000003053">
    <property type="component" value="Unassembled WGS sequence"/>
</dbReference>
<dbReference type="HOGENOM" id="CLU_3416962_0_0_10"/>
<feature type="region of interest" description="Disordered" evidence="1">
    <location>
        <begin position="1"/>
        <end position="26"/>
    </location>
</feature>
<protein>
    <submittedName>
        <fullName evidence="2">Uncharacterized protein</fullName>
    </submittedName>
</protein>
<proteinExistence type="predicted"/>
<dbReference type="AlphaFoldDB" id="A4C315"/>
<gene>
    <name evidence="2" type="ORF">PI23P_06081</name>
</gene>
<keyword evidence="3" id="KW-1185">Reference proteome</keyword>